<feature type="region of interest" description="Disordered" evidence="1">
    <location>
        <begin position="137"/>
        <end position="220"/>
    </location>
</feature>
<reference evidence="3" key="1">
    <citation type="submission" date="2019-06" db="EMBL/GenBank/DDBJ databases">
        <title>Draft genome sequence of the griseofulvin-producing fungus Xylaria cubensis strain G536.</title>
        <authorList>
            <person name="Mead M.E."/>
            <person name="Raja H.A."/>
            <person name="Steenwyk J.L."/>
            <person name="Knowles S.L."/>
            <person name="Oberlies N.H."/>
            <person name="Rokas A."/>
        </authorList>
    </citation>
    <scope>NUCLEOTIDE SEQUENCE [LARGE SCALE GENOMIC DNA]</scope>
    <source>
        <strain evidence="3">G536</strain>
    </source>
</reference>
<gene>
    <name evidence="2" type="ORF">FHL15_003309</name>
</gene>
<sequence>MPTGSTFSHSIKYRRPHVSGVVNRPDISSENGDVEEEQEWSDDSDSQESNLYRHRASPLNSNSYDDNFNELQNSMVKRVKFQTPPDYAPYTPGAEHGRYNSGRASRGPPNMSSNSPSGQAVPYEPYHLTANSFAPYWGQQHNPGSQYHSPYPQSIPLPPQSYPSADPEVENIRNELEDMKIQSREKERRRLEKQREDENRRKKKKRVELQQKRKAKEQEEAQKVALELKIQEMKADYEKRLLEIELKAARPRDQTADLYDILSKLLALQPAAGHYGHGYECNAQGKQAHDISAIMRRLDTVAAPEWQAPPNRWFDGQGPFTRYPNDRHLIDDLRNQIDDMKQHIYNYKQIIGTLLPQQGRWAGQLADGEYHQPYGPGHPMPQPPYSLWTSSSSNQPEPPELIRLPRKAHAGGPRGQRPSYPTAFFSGVEEPVETVESQRRNRNFRRYAGDENSASAAVTRHSIDENQQTAENMPTKVRKQQPLPREGPRANKINNATRVATYDINSLATRRVDHDEEEDGGDSDQSSDASGEVEQCKHRPTLYVFKPDARFGREKFQARERHSQPFDEFAYSAEDHAFLAPSPPLTPDEDFEMLPR</sequence>
<dbReference type="OrthoDB" id="4754809at2759"/>
<comment type="caution">
    <text evidence="2">The sequence shown here is derived from an EMBL/GenBank/DDBJ whole genome shotgun (WGS) entry which is preliminary data.</text>
</comment>
<dbReference type="AlphaFoldDB" id="A0A553I6C8"/>
<name>A0A553I6C8_9PEZI</name>
<feature type="compositionally biased region" description="Basic and acidic residues" evidence="1">
    <location>
        <begin position="170"/>
        <end position="200"/>
    </location>
</feature>
<proteinExistence type="predicted"/>
<dbReference type="EMBL" id="VFLP01000014">
    <property type="protein sequence ID" value="TRX95755.1"/>
    <property type="molecule type" value="Genomic_DNA"/>
</dbReference>
<feature type="compositionally biased region" description="Polar residues" evidence="1">
    <location>
        <begin position="58"/>
        <end position="75"/>
    </location>
</feature>
<evidence type="ECO:0000313" key="3">
    <source>
        <dbReference type="Proteomes" id="UP000319160"/>
    </source>
</evidence>
<feature type="compositionally biased region" description="Low complexity" evidence="1">
    <location>
        <begin position="105"/>
        <end position="118"/>
    </location>
</feature>
<feature type="region of interest" description="Disordered" evidence="1">
    <location>
        <begin position="1"/>
        <end position="123"/>
    </location>
</feature>
<feature type="region of interest" description="Disordered" evidence="1">
    <location>
        <begin position="431"/>
        <end position="540"/>
    </location>
</feature>
<evidence type="ECO:0000313" key="2">
    <source>
        <dbReference type="EMBL" id="TRX95755.1"/>
    </source>
</evidence>
<feature type="compositionally biased region" description="Polar residues" evidence="1">
    <location>
        <begin position="139"/>
        <end position="152"/>
    </location>
</feature>
<feature type="region of interest" description="Disordered" evidence="1">
    <location>
        <begin position="574"/>
        <end position="596"/>
    </location>
</feature>
<feature type="compositionally biased region" description="Acidic residues" evidence="1">
    <location>
        <begin position="32"/>
        <end position="46"/>
    </location>
</feature>
<dbReference type="Proteomes" id="UP000319160">
    <property type="component" value="Unassembled WGS sequence"/>
</dbReference>
<feature type="compositionally biased region" description="Basic and acidic residues" evidence="1">
    <location>
        <begin position="207"/>
        <end position="220"/>
    </location>
</feature>
<feature type="compositionally biased region" description="Low complexity" evidence="1">
    <location>
        <begin position="523"/>
        <end position="532"/>
    </location>
</feature>
<feature type="compositionally biased region" description="Polar residues" evidence="1">
    <location>
        <begin position="492"/>
        <end position="508"/>
    </location>
</feature>
<feature type="region of interest" description="Disordered" evidence="1">
    <location>
        <begin position="367"/>
        <end position="400"/>
    </location>
</feature>
<protein>
    <submittedName>
        <fullName evidence="2">Uncharacterized protein</fullName>
    </submittedName>
</protein>
<keyword evidence="3" id="KW-1185">Reference proteome</keyword>
<feature type="compositionally biased region" description="Acidic residues" evidence="1">
    <location>
        <begin position="587"/>
        <end position="596"/>
    </location>
</feature>
<evidence type="ECO:0000256" key="1">
    <source>
        <dbReference type="SAM" id="MobiDB-lite"/>
    </source>
</evidence>
<accession>A0A553I6C8</accession>
<organism evidence="2 3">
    <name type="scientific">Xylaria flabelliformis</name>
    <dbReference type="NCBI Taxonomy" id="2512241"/>
    <lineage>
        <taxon>Eukaryota</taxon>
        <taxon>Fungi</taxon>
        <taxon>Dikarya</taxon>
        <taxon>Ascomycota</taxon>
        <taxon>Pezizomycotina</taxon>
        <taxon>Sordariomycetes</taxon>
        <taxon>Xylariomycetidae</taxon>
        <taxon>Xylariales</taxon>
        <taxon>Xylariaceae</taxon>
        <taxon>Xylaria</taxon>
    </lineage>
</organism>